<evidence type="ECO:0000256" key="3">
    <source>
        <dbReference type="RuleBase" id="RU000354"/>
    </source>
</evidence>
<feature type="domain" description="TGF-beta family profile" evidence="5">
    <location>
        <begin position="409"/>
        <end position="544"/>
    </location>
</feature>
<proteinExistence type="inferred from homology"/>
<dbReference type="GO" id="GO:0005576">
    <property type="term" value="C:extracellular region"/>
    <property type="evidence" value="ECO:0007669"/>
    <property type="project" value="UniProtKB-SubCell"/>
</dbReference>
<evidence type="ECO:0000256" key="1">
    <source>
        <dbReference type="ARBA" id="ARBA00004613"/>
    </source>
</evidence>
<dbReference type="SUPFAM" id="SSF57501">
    <property type="entry name" value="Cystine-knot cytokines"/>
    <property type="match status" value="1"/>
</dbReference>
<accession>A0AAV4D4N3</accession>
<dbReference type="GO" id="GO:0008083">
    <property type="term" value="F:growth factor activity"/>
    <property type="evidence" value="ECO:0007669"/>
    <property type="project" value="UniProtKB-KW"/>
</dbReference>
<dbReference type="Gene3D" id="2.10.90.10">
    <property type="entry name" value="Cystine-knot cytokines"/>
    <property type="match status" value="1"/>
</dbReference>
<evidence type="ECO:0000313" key="6">
    <source>
        <dbReference type="EMBL" id="GFO39108.1"/>
    </source>
</evidence>
<dbReference type="AlphaFoldDB" id="A0AAV4D4N3"/>
<feature type="compositionally biased region" description="Basic and acidic residues" evidence="4">
    <location>
        <begin position="253"/>
        <end position="264"/>
    </location>
</feature>
<organism evidence="6 7">
    <name type="scientific">Plakobranchus ocellatus</name>
    <dbReference type="NCBI Taxonomy" id="259542"/>
    <lineage>
        <taxon>Eukaryota</taxon>
        <taxon>Metazoa</taxon>
        <taxon>Spiralia</taxon>
        <taxon>Lophotrochozoa</taxon>
        <taxon>Mollusca</taxon>
        <taxon>Gastropoda</taxon>
        <taxon>Heterobranchia</taxon>
        <taxon>Euthyneura</taxon>
        <taxon>Panpulmonata</taxon>
        <taxon>Sacoglossa</taxon>
        <taxon>Placobranchoidea</taxon>
        <taxon>Plakobranchidae</taxon>
        <taxon>Plakobranchus</taxon>
    </lineage>
</organism>
<keyword evidence="2" id="KW-0964">Secreted</keyword>
<comment type="similarity">
    <text evidence="3">Belongs to the TGF-beta family.</text>
</comment>
<feature type="region of interest" description="Disordered" evidence="4">
    <location>
        <begin position="375"/>
        <end position="430"/>
    </location>
</feature>
<comment type="caution">
    <text evidence="6">The sequence shown here is derived from an EMBL/GenBank/DDBJ whole genome shotgun (WGS) entry which is preliminary data.</text>
</comment>
<dbReference type="InterPro" id="IPR029034">
    <property type="entry name" value="Cystine-knot_cytokine"/>
</dbReference>
<dbReference type="PROSITE" id="PS51362">
    <property type="entry name" value="TGF_BETA_2"/>
    <property type="match status" value="1"/>
</dbReference>
<feature type="region of interest" description="Disordered" evidence="4">
    <location>
        <begin position="211"/>
        <end position="230"/>
    </location>
</feature>
<keyword evidence="3" id="KW-0339">Growth factor</keyword>
<comment type="subcellular location">
    <subcellularLocation>
        <location evidence="1">Secreted</location>
    </subcellularLocation>
</comment>
<dbReference type="Proteomes" id="UP000735302">
    <property type="component" value="Unassembled WGS sequence"/>
</dbReference>
<name>A0AAV4D4N3_9GAST</name>
<evidence type="ECO:0000313" key="7">
    <source>
        <dbReference type="Proteomes" id="UP000735302"/>
    </source>
</evidence>
<keyword evidence="7" id="KW-1185">Reference proteome</keyword>
<reference evidence="6 7" key="1">
    <citation type="journal article" date="2021" name="Elife">
        <title>Chloroplast acquisition without the gene transfer in kleptoplastic sea slugs, Plakobranchus ocellatus.</title>
        <authorList>
            <person name="Maeda T."/>
            <person name="Takahashi S."/>
            <person name="Yoshida T."/>
            <person name="Shimamura S."/>
            <person name="Takaki Y."/>
            <person name="Nagai Y."/>
            <person name="Toyoda A."/>
            <person name="Suzuki Y."/>
            <person name="Arimoto A."/>
            <person name="Ishii H."/>
            <person name="Satoh N."/>
            <person name="Nishiyama T."/>
            <person name="Hasebe M."/>
            <person name="Maruyama T."/>
            <person name="Minagawa J."/>
            <person name="Obokata J."/>
            <person name="Shigenobu S."/>
        </authorList>
    </citation>
    <scope>NUCLEOTIDE SEQUENCE [LARGE SCALE GENOMIC DNA]</scope>
</reference>
<dbReference type="EMBL" id="BLXT01007408">
    <property type="protein sequence ID" value="GFO39108.1"/>
    <property type="molecule type" value="Genomic_DNA"/>
</dbReference>
<evidence type="ECO:0000256" key="4">
    <source>
        <dbReference type="SAM" id="MobiDB-lite"/>
    </source>
</evidence>
<dbReference type="CDD" id="cd13756">
    <property type="entry name" value="TGF_beta_BMPs_GDFs"/>
    <property type="match status" value="1"/>
</dbReference>
<dbReference type="InterPro" id="IPR001839">
    <property type="entry name" value="TGF-b_C"/>
</dbReference>
<gene>
    <name evidence="6" type="ORF">PoB_006561300</name>
</gene>
<evidence type="ECO:0000259" key="5">
    <source>
        <dbReference type="PROSITE" id="PS51362"/>
    </source>
</evidence>
<feature type="region of interest" description="Disordered" evidence="4">
    <location>
        <begin position="237"/>
        <end position="272"/>
    </location>
</feature>
<dbReference type="Pfam" id="PF00019">
    <property type="entry name" value="TGF_beta"/>
    <property type="match status" value="1"/>
</dbReference>
<protein>
    <recommendedName>
        <fullName evidence="5">TGF-beta family profile domain-containing protein</fullName>
    </recommendedName>
</protein>
<feature type="compositionally biased region" description="Low complexity" evidence="4">
    <location>
        <begin position="211"/>
        <end position="223"/>
    </location>
</feature>
<sequence length="544" mass="58867">MKCSQTWAKTSTGEAKEPVENWRRQCVDFGWATQNIWPTTGTVSIRGAFIFDLTTATATAAAASNHHSLNISMNPGCCSAAQICQSMLFEYCNINATVTARFKEGVPTHDSLTDVGADHVTPSRSTKVVVETRRVTAPGDDREDCKYADEKSCISGSEEDKIGSGKSENDSINMGYNDSINMSFNDSINMRYNGSINMGFNDNIKMGFNDRMNMNHNHSSNNNKSDDSSSRIIEGIETGNDASSSKVNTIGRARSDSIRRSKEKTARKHPALSAADLRRLKMFKKISRSRVMKDSVIGPRIKAGIPRVKISELGKLQPLPSLVSWPSSRSSPLSSHSLPTLVSLSSSSSLPSLSSSSTSSLSSSLLLSSPSSSSPAAAPSLSSSSPSLSSSSSPHSSNIKLSPSLGSGRFRRDNPAKLSQRTNRSPKRTCERGKLTVDLFHDLHLPVLMPTRPVDLGQCCGTCIHASHMGQIGDSLTAHAVVLNRLGGTEGAVRRWGPAMRMSSCVPHRMRTMSILLSRVDKFNVFGTEIVNWPNMVIVSCRCA</sequence>
<evidence type="ECO:0000256" key="2">
    <source>
        <dbReference type="ARBA" id="ARBA00022525"/>
    </source>
</evidence>
<dbReference type="SMART" id="SM00204">
    <property type="entry name" value="TGFB"/>
    <property type="match status" value="1"/>
</dbReference>
<feature type="compositionally biased region" description="Low complexity" evidence="4">
    <location>
        <begin position="375"/>
        <end position="397"/>
    </location>
</feature>